<evidence type="ECO:0000313" key="1">
    <source>
        <dbReference type="EMBL" id="MCC2240970.1"/>
    </source>
</evidence>
<reference evidence="2 4" key="1">
    <citation type="journal article" date="2021" name="ISME Commun">
        <title>Automated analysis of genomic sequences facilitates high-throughput and comprehensive description of bacteria.</title>
        <authorList>
            <person name="Hitch T.C.A."/>
        </authorList>
    </citation>
    <scope>NUCLEOTIDE SEQUENCE [LARGE SCALE GENOMIC DNA]</scope>
    <source>
        <strain evidence="2 4">Sanger_19</strain>
    </source>
</reference>
<evidence type="ECO:0000313" key="3">
    <source>
        <dbReference type="Proteomes" id="UP001198893"/>
    </source>
</evidence>
<organism evidence="1 3">
    <name type="scientific">Roseburia amylophila</name>
    <dbReference type="NCBI Taxonomy" id="2981794"/>
    <lineage>
        <taxon>Bacteria</taxon>
        <taxon>Bacillati</taxon>
        <taxon>Bacillota</taxon>
        <taxon>Clostridia</taxon>
        <taxon>Lachnospirales</taxon>
        <taxon>Lachnospiraceae</taxon>
        <taxon>Roseburia</taxon>
    </lineage>
</organism>
<reference evidence="1" key="2">
    <citation type="submission" date="2021-10" db="EMBL/GenBank/DDBJ databases">
        <title>Anaerobic single-cell dispensing facilitates the cultivation of human gut bacteria.</title>
        <authorList>
            <person name="Afrizal A."/>
        </authorList>
    </citation>
    <scope>NUCLEOTIDE SEQUENCE</scope>
    <source>
        <strain evidence="1">CLA-AA-H204</strain>
    </source>
</reference>
<sequence length="136" mass="14526">MTIEERVKLAEEKHHSGYNCAQAVLCSYSDKLGIDEETLFRLSEGFGAGMADMQGTCGAATGMYMIAGALGSSGAIEKGMTKGRTYQTVKGLTAAFDEKNGSHICKELKGIETGKVLRSCDGCIEDAVRIAERLFS</sequence>
<gene>
    <name evidence="1" type="ORF">LKD47_01460</name>
    <name evidence="2" type="ORF">OCV43_03845</name>
</gene>
<evidence type="ECO:0000313" key="2">
    <source>
        <dbReference type="EMBL" id="MCU6716411.1"/>
    </source>
</evidence>
<dbReference type="Proteomes" id="UP001198893">
    <property type="component" value="Unassembled WGS sequence"/>
</dbReference>
<protein>
    <submittedName>
        <fullName evidence="1">C-GCAxxG-C-C family protein</fullName>
    </submittedName>
</protein>
<dbReference type="AlphaFoldDB" id="A0AAW4WE19"/>
<proteinExistence type="predicted"/>
<dbReference type="NCBIfam" id="TIGR01909">
    <property type="entry name" value="C_GCAxxG_C_C"/>
    <property type="match status" value="1"/>
</dbReference>
<dbReference type="Pfam" id="PF09719">
    <property type="entry name" value="C_GCAxxG_C_C"/>
    <property type="match status" value="1"/>
</dbReference>
<comment type="caution">
    <text evidence="1">The sequence shown here is derived from an EMBL/GenBank/DDBJ whole genome shotgun (WGS) entry which is preliminary data.</text>
</comment>
<dbReference type="Proteomes" id="UP001209666">
    <property type="component" value="Unassembled WGS sequence"/>
</dbReference>
<reference evidence="2" key="3">
    <citation type="submission" date="2022-09" db="EMBL/GenBank/DDBJ databases">
        <authorList>
            <person name="Hitch T.C.A."/>
        </authorList>
    </citation>
    <scope>NUCLEOTIDE SEQUENCE</scope>
    <source>
        <strain evidence="2">Sanger_19</strain>
    </source>
</reference>
<keyword evidence="4" id="KW-1185">Reference proteome</keyword>
<name>A0AAW4WE19_9FIRM</name>
<dbReference type="RefSeq" id="WP_022242595.1">
    <property type="nucleotide sequence ID" value="NZ_JAJEQW010000001.1"/>
</dbReference>
<dbReference type="InterPro" id="IPR010181">
    <property type="entry name" value="CGCAxxGCC_motif"/>
</dbReference>
<evidence type="ECO:0000313" key="4">
    <source>
        <dbReference type="Proteomes" id="UP001209666"/>
    </source>
</evidence>
<dbReference type="EMBL" id="JAOQKI010000004">
    <property type="protein sequence ID" value="MCU6716411.1"/>
    <property type="molecule type" value="Genomic_DNA"/>
</dbReference>
<dbReference type="EMBL" id="JAJEQW010000001">
    <property type="protein sequence ID" value="MCC2240970.1"/>
    <property type="molecule type" value="Genomic_DNA"/>
</dbReference>
<accession>A0AAW4WE19</accession>